<sequence length="40" mass="4207">VSQAFPHLPVILNPLQQARQQVAALESGSATGTDSGFEQL</sequence>
<feature type="non-terminal residue" evidence="1">
    <location>
        <position position="1"/>
    </location>
</feature>
<proteinExistence type="predicted"/>
<dbReference type="AlphaFoldDB" id="F3CIM5"/>
<accession>F3CIM5</accession>
<comment type="caution">
    <text evidence="1">The sequence shown here is derived from an EMBL/GenBank/DDBJ whole genome shotgun (WGS) entry which is preliminary data.</text>
</comment>
<gene>
    <name evidence="1" type="ORF">Pgy4_39745</name>
</gene>
<feature type="non-terminal residue" evidence="1">
    <location>
        <position position="40"/>
    </location>
</feature>
<dbReference type="EMBL" id="ADWY01003609">
    <property type="protein sequence ID" value="EGH19117.1"/>
    <property type="molecule type" value="Genomic_DNA"/>
</dbReference>
<dbReference type="Proteomes" id="UP000005466">
    <property type="component" value="Unassembled WGS sequence"/>
</dbReference>
<name>F3CIM5_PSESG</name>
<reference evidence="1 2" key="1">
    <citation type="journal article" date="2011" name="PLoS Pathog.">
        <title>Dynamic evolution of pathogenicity revealed by sequencing and comparative genomics of 19 Pseudomonas syringae isolates.</title>
        <authorList>
            <person name="Baltrus D.A."/>
            <person name="Nishimura M.T."/>
            <person name="Romanchuk A."/>
            <person name="Chang J.H."/>
            <person name="Mukhtar M.S."/>
            <person name="Cherkis K."/>
            <person name="Roach J."/>
            <person name="Grant S.R."/>
            <person name="Jones C.D."/>
            <person name="Dangl J.L."/>
        </authorList>
    </citation>
    <scope>NUCLEOTIDE SEQUENCE [LARGE SCALE GENOMIC DNA]</scope>
    <source>
        <strain evidence="2">race 4</strain>
    </source>
</reference>
<evidence type="ECO:0000313" key="2">
    <source>
        <dbReference type="Proteomes" id="UP000005466"/>
    </source>
</evidence>
<evidence type="ECO:0000313" key="1">
    <source>
        <dbReference type="EMBL" id="EGH19117.1"/>
    </source>
</evidence>
<protein>
    <submittedName>
        <fullName evidence="1">General secretion pathway protein GspL</fullName>
    </submittedName>
</protein>
<organism evidence="1 2">
    <name type="scientific">Pseudomonas savastanoi pv. glycinea str. race 4</name>
    <dbReference type="NCBI Taxonomy" id="875330"/>
    <lineage>
        <taxon>Bacteria</taxon>
        <taxon>Pseudomonadati</taxon>
        <taxon>Pseudomonadota</taxon>
        <taxon>Gammaproteobacteria</taxon>
        <taxon>Pseudomonadales</taxon>
        <taxon>Pseudomonadaceae</taxon>
        <taxon>Pseudomonas</taxon>
    </lineage>
</organism>